<gene>
    <name evidence="4" type="ORF">GCM10011369_28950</name>
</gene>
<name>A0A8J2U7Z8_9GAMM</name>
<evidence type="ECO:0000256" key="2">
    <source>
        <dbReference type="ARBA" id="ARBA00022801"/>
    </source>
</evidence>
<dbReference type="AlphaFoldDB" id="A0A8J2U7Z8"/>
<dbReference type="InterPro" id="IPR052558">
    <property type="entry name" value="Siderophore_Hydrolase_D"/>
</dbReference>
<keyword evidence="2" id="KW-0378">Hydrolase</keyword>
<accession>A0A8J2U7Z8</accession>
<evidence type="ECO:0000313" key="4">
    <source>
        <dbReference type="EMBL" id="GGA85118.1"/>
    </source>
</evidence>
<keyword evidence="3" id="KW-0732">Signal</keyword>
<dbReference type="InterPro" id="IPR029058">
    <property type="entry name" value="AB_hydrolase_fold"/>
</dbReference>
<dbReference type="SUPFAM" id="SSF53474">
    <property type="entry name" value="alpha/beta-Hydrolases"/>
    <property type="match status" value="1"/>
</dbReference>
<comment type="caution">
    <text evidence="4">The sequence shown here is derived from an EMBL/GenBank/DDBJ whole genome shotgun (WGS) entry which is preliminary data.</text>
</comment>
<dbReference type="EMBL" id="BMDX01000017">
    <property type="protein sequence ID" value="GGA85118.1"/>
    <property type="molecule type" value="Genomic_DNA"/>
</dbReference>
<evidence type="ECO:0000256" key="3">
    <source>
        <dbReference type="SAM" id="SignalP"/>
    </source>
</evidence>
<evidence type="ECO:0000256" key="1">
    <source>
        <dbReference type="ARBA" id="ARBA00005622"/>
    </source>
</evidence>
<evidence type="ECO:0000313" key="5">
    <source>
        <dbReference type="Proteomes" id="UP000619743"/>
    </source>
</evidence>
<organism evidence="4 5">
    <name type="scientific">Neiella marina</name>
    <dbReference type="NCBI Taxonomy" id="508461"/>
    <lineage>
        <taxon>Bacteria</taxon>
        <taxon>Pseudomonadati</taxon>
        <taxon>Pseudomonadota</taxon>
        <taxon>Gammaproteobacteria</taxon>
        <taxon>Alteromonadales</taxon>
        <taxon>Echinimonadaceae</taxon>
        <taxon>Neiella</taxon>
    </lineage>
</organism>
<dbReference type="PANTHER" id="PTHR40841:SF2">
    <property type="entry name" value="SIDEROPHORE-DEGRADING ESTERASE (EUROFUNG)"/>
    <property type="match status" value="1"/>
</dbReference>
<dbReference type="InterPro" id="IPR000801">
    <property type="entry name" value="Esterase-like"/>
</dbReference>
<dbReference type="PANTHER" id="PTHR40841">
    <property type="entry name" value="SIDEROPHORE TRIACETYLFUSARININE C ESTERASE"/>
    <property type="match status" value="1"/>
</dbReference>
<comment type="similarity">
    <text evidence="1">Belongs to the esterase D family.</text>
</comment>
<dbReference type="Proteomes" id="UP000619743">
    <property type="component" value="Unassembled WGS sequence"/>
</dbReference>
<dbReference type="SUPFAM" id="SSF48452">
    <property type="entry name" value="TPR-like"/>
    <property type="match status" value="1"/>
</dbReference>
<evidence type="ECO:0008006" key="6">
    <source>
        <dbReference type="Google" id="ProtNLM"/>
    </source>
</evidence>
<dbReference type="Pfam" id="PF00756">
    <property type="entry name" value="Esterase"/>
    <property type="match status" value="1"/>
</dbReference>
<protein>
    <recommendedName>
        <fullName evidence="6">Alpha/beta hydrolase</fullName>
    </recommendedName>
</protein>
<feature type="chain" id="PRO_5035291378" description="Alpha/beta hydrolase" evidence="3">
    <location>
        <begin position="25"/>
        <end position="375"/>
    </location>
</feature>
<dbReference type="GO" id="GO:0016788">
    <property type="term" value="F:hydrolase activity, acting on ester bonds"/>
    <property type="evidence" value="ECO:0007669"/>
    <property type="project" value="TreeGrafter"/>
</dbReference>
<dbReference type="InterPro" id="IPR011990">
    <property type="entry name" value="TPR-like_helical_dom_sf"/>
</dbReference>
<dbReference type="Gene3D" id="3.40.50.1820">
    <property type="entry name" value="alpha/beta hydrolase"/>
    <property type="match status" value="1"/>
</dbReference>
<keyword evidence="5" id="KW-1185">Reference proteome</keyword>
<sequence>MKEILISIKVLLLILAAGPFELNAAPDNNTIDINSDVLQDTRRIIVSLPTNYQTESFYQFPVLYMTDGDSQFEHISSMTHYLSGTISPMIVVAIEQKNRFAELAPFISEQAISGNSEKFRQFIVDEVKPLIDKQYRTADFAVLMGHSLGGAFVLNAYHQEPSQFDAYVSLAPSLAWGNERLLTLLPKSFAQQQQPFVAISFEGQSAFPTPQQSYNELSQMIAKHPHLQLSHQVELLPDEDHMSVAHLGAYHALKRLYRGWFLSLPQALSSDDAFERHYQQLSNRLGYSVLPTEYELWSLTSALINQGNQKVAAKIANHAEQMYPDSHFSYSLLADVAKAANNNEQAATYLDKAVELSAHLPERQARYQSRLEQLR</sequence>
<proteinExistence type="inferred from homology"/>
<feature type="signal peptide" evidence="3">
    <location>
        <begin position="1"/>
        <end position="24"/>
    </location>
</feature>
<reference evidence="5" key="1">
    <citation type="journal article" date="2019" name="Int. J. Syst. Evol. Microbiol.">
        <title>The Global Catalogue of Microorganisms (GCM) 10K type strain sequencing project: providing services to taxonomists for standard genome sequencing and annotation.</title>
        <authorList>
            <consortium name="The Broad Institute Genomics Platform"/>
            <consortium name="The Broad Institute Genome Sequencing Center for Infectious Disease"/>
            <person name="Wu L."/>
            <person name="Ma J."/>
        </authorList>
    </citation>
    <scope>NUCLEOTIDE SEQUENCE [LARGE SCALE GENOMIC DNA]</scope>
    <source>
        <strain evidence="5">CGMCC 1.10130</strain>
    </source>
</reference>